<accession>A0A345BVV5</accession>
<sequence>MRITVQKYGGSSVQSETLRQKAAGHVKSAMQSGFKVVVVVSAMGRMNDPYATDTLLNLISEGDSALPKRERDMLQSTGEVISSVVFTNLLIAEGLKASALTGKQAGFRTTEEFGSARITEMDTRHLRKRLEEVDVVVVAGFQGESESGETTTLGRGGSDTSATALGAALQAEFVDIFTDVDGIMTADPRIVGDARPMKTLTYTEVSNLAHQGAKVIHPRAVEIAMHAKVPIRIRSLSSASNGGTLITTAQTHTPGSDVREGLVTGITYVRRITQVIVPKQQEDMQAASVIFERMAAEGVSVDFINIDPTSIVFTVPEGKSQLVEQNLNDMNYPQKLLQGCAKVSAVGAGMTGVPGVVSRMTSALYQAGIDILQATDSHTTIWVLVRDEEMHGAVNALHGVFHLADSQNHERRISE</sequence>
<dbReference type="GO" id="GO:0009088">
    <property type="term" value="P:threonine biosynthetic process"/>
    <property type="evidence" value="ECO:0007669"/>
    <property type="project" value="UniProtKB-UniPathway"/>
</dbReference>
<comment type="pathway">
    <text evidence="4 16">Amino-acid biosynthesis; L-threonine biosynthesis; L-threonine from L-aspartate: step 1/5.</text>
</comment>
<dbReference type="GO" id="GO:0019877">
    <property type="term" value="P:diaminopimelate biosynthetic process"/>
    <property type="evidence" value="ECO:0007669"/>
    <property type="project" value="UniProtKB-KW"/>
</dbReference>
<dbReference type="GO" id="GO:0009089">
    <property type="term" value="P:lysine biosynthetic process via diaminopimelate"/>
    <property type="evidence" value="ECO:0007669"/>
    <property type="project" value="UniProtKB-UniPathway"/>
</dbReference>
<comment type="function">
    <text evidence="1">Catalyzes the phosphorylation of the beta-carboxyl group of aspartic acid with ATP to yield 4-phospho-L-aspartate, which is involved in the branched biosynthetic pathway leading to the biosynthesis of amino acids threonine, isoleucine and methionine.</text>
</comment>
<dbReference type="OrthoDB" id="9799110at2"/>
<keyword evidence="6 16" id="KW-0028">Amino-acid biosynthesis</keyword>
<reference evidence="18 19" key="1">
    <citation type="journal article" date="2018" name="J. Microbiol.">
        <title>Salicibibacter kimchii gen. nov., sp. nov., a moderately halophilic and alkalitolerant bacterium in the family Bacillaceae, isolated from kimchi.</title>
        <authorList>
            <person name="Jang J.Y."/>
            <person name="Oh Y.J."/>
            <person name="Lim S.K."/>
            <person name="Park H.K."/>
            <person name="Lee C."/>
            <person name="Kim J.Y."/>
            <person name="Lee M.A."/>
            <person name="Choi H.J."/>
        </authorList>
    </citation>
    <scope>NUCLEOTIDE SEQUENCE [LARGE SCALE GENOMIC DNA]</scope>
    <source>
        <strain evidence="18 19">NKC1-1</strain>
    </source>
</reference>
<evidence type="ECO:0000313" key="19">
    <source>
        <dbReference type="Proteomes" id="UP000252100"/>
    </source>
</evidence>
<evidence type="ECO:0000256" key="3">
    <source>
        <dbReference type="ARBA" id="ARBA00004986"/>
    </source>
</evidence>
<dbReference type="PIRSF" id="PIRSF000726">
    <property type="entry name" value="Asp_kin"/>
    <property type="match status" value="1"/>
</dbReference>
<evidence type="ECO:0000256" key="13">
    <source>
        <dbReference type="ARBA" id="ARBA00047872"/>
    </source>
</evidence>
<feature type="binding site" evidence="14">
    <location>
        <begin position="214"/>
        <end position="215"/>
    </location>
    <ligand>
        <name>ATP</name>
        <dbReference type="ChEBI" id="CHEBI:30616"/>
    </ligand>
</feature>
<keyword evidence="7 15" id="KW-0808">Transferase</keyword>
<comment type="similarity">
    <text evidence="5 15">Belongs to the aspartokinase family.</text>
</comment>
<dbReference type="UniPathway" id="UPA00034">
    <property type="reaction ID" value="UER00015"/>
</dbReference>
<evidence type="ECO:0000256" key="10">
    <source>
        <dbReference type="ARBA" id="ARBA00022840"/>
    </source>
</evidence>
<comment type="pathway">
    <text evidence="2 16">Amino-acid biosynthesis; L-lysine biosynthesis via DAP pathway; (S)-tetrahydrodipicolinate from L-aspartate: step 1/4.</text>
</comment>
<gene>
    <name evidence="18" type="ORF">DT065_03010</name>
</gene>
<comment type="catalytic activity">
    <reaction evidence="13 15">
        <text>L-aspartate + ATP = 4-phospho-L-aspartate + ADP</text>
        <dbReference type="Rhea" id="RHEA:23776"/>
        <dbReference type="ChEBI" id="CHEBI:29991"/>
        <dbReference type="ChEBI" id="CHEBI:30616"/>
        <dbReference type="ChEBI" id="CHEBI:57535"/>
        <dbReference type="ChEBI" id="CHEBI:456216"/>
        <dbReference type="EC" id="2.7.2.4"/>
    </reaction>
</comment>
<dbReference type="InterPro" id="IPR027795">
    <property type="entry name" value="CASTOR_ACT_dom"/>
</dbReference>
<evidence type="ECO:0000256" key="8">
    <source>
        <dbReference type="ARBA" id="ARBA00022741"/>
    </source>
</evidence>
<proteinExistence type="inferred from homology"/>
<dbReference type="InterPro" id="IPR018042">
    <property type="entry name" value="Aspartate_kinase_CS"/>
</dbReference>
<dbReference type="InterPro" id="IPR001048">
    <property type="entry name" value="Asp/Glu/Uridylate_kinase"/>
</dbReference>
<dbReference type="Gene3D" id="3.40.1160.10">
    <property type="entry name" value="Acetylglutamate kinase-like"/>
    <property type="match status" value="1"/>
</dbReference>
<keyword evidence="8 14" id="KW-0547">Nucleotide-binding</keyword>
<evidence type="ECO:0000259" key="17">
    <source>
        <dbReference type="PROSITE" id="PS51671"/>
    </source>
</evidence>
<dbReference type="Gene3D" id="3.30.2130.10">
    <property type="entry name" value="VC0802-like"/>
    <property type="match status" value="1"/>
</dbReference>
<evidence type="ECO:0000256" key="16">
    <source>
        <dbReference type="RuleBase" id="RU004249"/>
    </source>
</evidence>
<dbReference type="InterPro" id="IPR001341">
    <property type="entry name" value="Asp_kinase"/>
</dbReference>
<dbReference type="GO" id="GO:0009090">
    <property type="term" value="P:homoserine biosynthetic process"/>
    <property type="evidence" value="ECO:0007669"/>
    <property type="project" value="TreeGrafter"/>
</dbReference>
<evidence type="ECO:0000256" key="11">
    <source>
        <dbReference type="ARBA" id="ARBA00022915"/>
    </source>
</evidence>
<keyword evidence="11" id="KW-0220">Diaminopimelate biosynthesis</keyword>
<keyword evidence="10 14" id="KW-0067">ATP-binding</keyword>
<feature type="binding site" evidence="14">
    <location>
        <begin position="7"/>
        <end position="10"/>
    </location>
    <ligand>
        <name>ATP</name>
        <dbReference type="ChEBI" id="CHEBI:30616"/>
    </ligand>
</feature>
<evidence type="ECO:0000256" key="9">
    <source>
        <dbReference type="ARBA" id="ARBA00022777"/>
    </source>
</evidence>
<dbReference type="PANTHER" id="PTHR21499:SF3">
    <property type="entry name" value="ASPARTOKINASE"/>
    <property type="match status" value="1"/>
</dbReference>
<dbReference type="EC" id="2.7.2.4" evidence="15"/>
<dbReference type="PROSITE" id="PS51671">
    <property type="entry name" value="ACT"/>
    <property type="match status" value="1"/>
</dbReference>
<dbReference type="NCBIfam" id="TIGR00656">
    <property type="entry name" value="asp_kin_monofn"/>
    <property type="match status" value="1"/>
</dbReference>
<dbReference type="NCBIfam" id="TIGR00657">
    <property type="entry name" value="asp_kinases"/>
    <property type="match status" value="1"/>
</dbReference>
<dbReference type="GO" id="GO:0005524">
    <property type="term" value="F:ATP binding"/>
    <property type="evidence" value="ECO:0007669"/>
    <property type="project" value="UniProtKB-KW"/>
</dbReference>
<feature type="binding site" evidence="14">
    <location>
        <position position="79"/>
    </location>
    <ligand>
        <name>substrate</name>
    </ligand>
</feature>
<keyword evidence="9 15" id="KW-0418">Kinase</keyword>
<evidence type="ECO:0000256" key="5">
    <source>
        <dbReference type="ARBA" id="ARBA00010122"/>
    </source>
</evidence>
<feature type="binding site" evidence="14">
    <location>
        <position position="52"/>
    </location>
    <ligand>
        <name>substrate</name>
    </ligand>
</feature>
<dbReference type="UniPathway" id="UPA00050">
    <property type="reaction ID" value="UER00461"/>
</dbReference>
<feature type="binding site" evidence="14">
    <location>
        <begin position="178"/>
        <end position="179"/>
    </location>
    <ligand>
        <name>ATP</name>
        <dbReference type="ChEBI" id="CHEBI:30616"/>
    </ligand>
</feature>
<dbReference type="Proteomes" id="UP000252100">
    <property type="component" value="Chromosome"/>
</dbReference>
<evidence type="ECO:0000313" key="18">
    <source>
        <dbReference type="EMBL" id="AXF55086.1"/>
    </source>
</evidence>
<comment type="pathway">
    <text evidence="3 16">Amino-acid biosynthesis; L-methionine biosynthesis via de novo pathway; L-homoserine from L-aspartate: step 1/3.</text>
</comment>
<dbReference type="PROSITE" id="PS00324">
    <property type="entry name" value="ASPARTOKINASE"/>
    <property type="match status" value="1"/>
</dbReference>
<dbReference type="Pfam" id="PF13840">
    <property type="entry name" value="ACT_7"/>
    <property type="match status" value="1"/>
</dbReference>
<dbReference type="InterPro" id="IPR045865">
    <property type="entry name" value="ACT-like_dom_sf"/>
</dbReference>
<organism evidence="18 19">
    <name type="scientific">Salicibibacter kimchii</name>
    <dbReference type="NCBI Taxonomy" id="2099786"/>
    <lineage>
        <taxon>Bacteria</taxon>
        <taxon>Bacillati</taxon>
        <taxon>Bacillota</taxon>
        <taxon>Bacilli</taxon>
        <taxon>Bacillales</taxon>
        <taxon>Bacillaceae</taxon>
        <taxon>Salicibibacter</taxon>
    </lineage>
</organism>
<name>A0A345BVV5_9BACI</name>
<protein>
    <recommendedName>
        <fullName evidence="15">Aspartokinase</fullName>
        <ecNumber evidence="15">2.7.2.4</ecNumber>
    </recommendedName>
</protein>
<evidence type="ECO:0000256" key="4">
    <source>
        <dbReference type="ARBA" id="ARBA00005139"/>
    </source>
</evidence>
<evidence type="ECO:0000256" key="15">
    <source>
        <dbReference type="RuleBase" id="RU003448"/>
    </source>
</evidence>
<evidence type="ECO:0000256" key="1">
    <source>
        <dbReference type="ARBA" id="ARBA00003121"/>
    </source>
</evidence>
<evidence type="ECO:0000256" key="14">
    <source>
        <dbReference type="PIRSR" id="PIRSR000726-1"/>
    </source>
</evidence>
<dbReference type="RefSeq" id="WP_114370756.1">
    <property type="nucleotide sequence ID" value="NZ_CP031092.1"/>
</dbReference>
<dbReference type="InterPro" id="IPR036393">
    <property type="entry name" value="AceGlu_kinase-like_sf"/>
</dbReference>
<dbReference type="InterPro" id="IPR005260">
    <property type="entry name" value="Asp_kin_monofn"/>
</dbReference>
<dbReference type="NCBIfam" id="NF006068">
    <property type="entry name" value="PRK08210.1"/>
    <property type="match status" value="1"/>
</dbReference>
<dbReference type="PANTHER" id="PTHR21499">
    <property type="entry name" value="ASPARTATE KINASE"/>
    <property type="match status" value="1"/>
</dbReference>
<dbReference type="UniPathway" id="UPA00051">
    <property type="reaction ID" value="UER00462"/>
</dbReference>
<evidence type="ECO:0000256" key="7">
    <source>
        <dbReference type="ARBA" id="ARBA00022679"/>
    </source>
</evidence>
<keyword evidence="12" id="KW-0457">Lysine biosynthesis</keyword>
<dbReference type="SUPFAM" id="SSF53633">
    <property type="entry name" value="Carbamate kinase-like"/>
    <property type="match status" value="1"/>
</dbReference>
<evidence type="ECO:0000256" key="12">
    <source>
        <dbReference type="ARBA" id="ARBA00023154"/>
    </source>
</evidence>
<feature type="binding site" evidence="14">
    <location>
        <position position="189"/>
    </location>
    <ligand>
        <name>ATP</name>
        <dbReference type="ChEBI" id="CHEBI:30616"/>
    </ligand>
</feature>
<feature type="domain" description="ACT" evidence="17">
    <location>
        <begin position="345"/>
        <end position="414"/>
    </location>
</feature>
<dbReference type="InterPro" id="IPR002912">
    <property type="entry name" value="ACT_dom"/>
</dbReference>
<dbReference type="EMBL" id="CP031092">
    <property type="protein sequence ID" value="AXF55086.1"/>
    <property type="molecule type" value="Genomic_DNA"/>
</dbReference>
<dbReference type="Pfam" id="PF00696">
    <property type="entry name" value="AA_kinase"/>
    <property type="match status" value="1"/>
</dbReference>
<keyword evidence="19" id="KW-1185">Reference proteome</keyword>
<dbReference type="KEGG" id="rue:DT065_03010"/>
<evidence type="ECO:0000256" key="6">
    <source>
        <dbReference type="ARBA" id="ARBA00022605"/>
    </source>
</evidence>
<evidence type="ECO:0000256" key="2">
    <source>
        <dbReference type="ARBA" id="ARBA00004766"/>
    </source>
</evidence>
<dbReference type="SUPFAM" id="SSF55021">
    <property type="entry name" value="ACT-like"/>
    <property type="match status" value="2"/>
</dbReference>
<dbReference type="GO" id="GO:0005829">
    <property type="term" value="C:cytosol"/>
    <property type="evidence" value="ECO:0007669"/>
    <property type="project" value="TreeGrafter"/>
</dbReference>
<dbReference type="GO" id="GO:0004072">
    <property type="term" value="F:aspartate kinase activity"/>
    <property type="evidence" value="ECO:0007669"/>
    <property type="project" value="UniProtKB-EC"/>
</dbReference>
<dbReference type="AlphaFoldDB" id="A0A345BVV5"/>